<comment type="caution">
    <text evidence="1">The sequence shown here is derived from an EMBL/GenBank/DDBJ whole genome shotgun (WGS) entry which is preliminary data.</text>
</comment>
<name>A0A1V4A945_9ACTN</name>
<reference evidence="1 2" key="1">
    <citation type="submission" date="2017-02" db="EMBL/GenBank/DDBJ databases">
        <title>Draft Genome Sequence of Streptomyces tsukubaensis F601, a Producer of the immunosuppressant tacrolimus FK506.</title>
        <authorList>
            <person name="Zong G."/>
            <person name="Zhong C."/>
            <person name="Fu J."/>
            <person name="Qin R."/>
            <person name="Cao G."/>
        </authorList>
    </citation>
    <scope>NUCLEOTIDE SEQUENCE [LARGE SCALE GENOMIC DNA]</scope>
    <source>
        <strain evidence="1 2">F601</strain>
    </source>
</reference>
<keyword evidence="2" id="KW-1185">Reference proteome</keyword>
<accession>A0A1V4A945</accession>
<protein>
    <recommendedName>
        <fullName evidence="3">DUF2797 domain-containing protein</fullName>
    </recommendedName>
</protein>
<dbReference type="Proteomes" id="UP000190539">
    <property type="component" value="Unassembled WGS sequence"/>
</dbReference>
<evidence type="ECO:0000313" key="1">
    <source>
        <dbReference type="EMBL" id="OON79185.1"/>
    </source>
</evidence>
<dbReference type="RefSeq" id="WP_077968354.1">
    <property type="nucleotide sequence ID" value="NZ_CP045178.1"/>
</dbReference>
<dbReference type="Pfam" id="PF10977">
    <property type="entry name" value="DUF2797"/>
    <property type="match status" value="1"/>
</dbReference>
<evidence type="ECO:0000313" key="2">
    <source>
        <dbReference type="Proteomes" id="UP000190539"/>
    </source>
</evidence>
<dbReference type="AlphaFoldDB" id="A0A1V4A945"/>
<dbReference type="STRING" id="83656.B1H18_14525"/>
<dbReference type="EMBL" id="MVFC01000010">
    <property type="protein sequence ID" value="OON79185.1"/>
    <property type="molecule type" value="Genomic_DNA"/>
</dbReference>
<evidence type="ECO:0008006" key="3">
    <source>
        <dbReference type="Google" id="ProtNLM"/>
    </source>
</evidence>
<gene>
    <name evidence="1" type="ORF">B1H18_14525</name>
</gene>
<dbReference type="InterPro" id="IPR021246">
    <property type="entry name" value="DUF2797"/>
</dbReference>
<sequence>MAWWCSGMRWRVAASPADGGGAPVLRWVGDGQRERESPLVLGCDIAIRAVGERRCLGVWRGGAWRVCAGRAVVSERVGRAQCAECARMDRAHSVAADTVADDPRPYFVYLAYFGPGLLKVGITGVARGSARLLEQGAVTFSWLGRGPLMAARRAEELLRTALGVPDRIPYERKRAVRGSLPDAEERAAGLGLLHARAVALQGWPESLERMPFEPVDHGDVFRLGPTVAPRAVVTALGDGVVVAGRLLCAAGPDLHLSAGVSTLVVDTRLMAGWQLLASPGDALTTAAVRELPDPAPPVQDGLF</sequence>
<proteinExistence type="predicted"/>
<organism evidence="1 2">
    <name type="scientific">Streptomyces tsukubensis</name>
    <dbReference type="NCBI Taxonomy" id="83656"/>
    <lineage>
        <taxon>Bacteria</taxon>
        <taxon>Bacillati</taxon>
        <taxon>Actinomycetota</taxon>
        <taxon>Actinomycetes</taxon>
        <taxon>Kitasatosporales</taxon>
        <taxon>Streptomycetaceae</taxon>
        <taxon>Streptomyces</taxon>
    </lineage>
</organism>
<dbReference type="OrthoDB" id="3171606at2"/>